<dbReference type="Proteomes" id="UP000279833">
    <property type="component" value="Unassembled WGS sequence"/>
</dbReference>
<reference evidence="9" key="1">
    <citation type="submission" date="2016-06" db="UniProtKB">
        <authorList>
            <consortium name="WormBaseParasite"/>
        </authorList>
    </citation>
    <scope>IDENTIFICATION</scope>
</reference>
<dbReference type="Gene3D" id="3.30.420.40">
    <property type="match status" value="1"/>
</dbReference>
<dbReference type="Gene3D" id="2.30.36.70">
    <property type="entry name" value="Actin, Chain A, domain 2"/>
    <property type="match status" value="1"/>
</dbReference>
<dbReference type="EMBL" id="UZAK01033653">
    <property type="protein sequence ID" value="VDP38944.1"/>
    <property type="molecule type" value="Genomic_DNA"/>
</dbReference>
<dbReference type="AlphaFoldDB" id="A0A183K5E7"/>
<keyword evidence="5" id="KW-0067">ATP-binding</keyword>
<keyword evidence="3" id="KW-0963">Cytoplasm</keyword>
<dbReference type="GO" id="GO:0005856">
    <property type="term" value="C:cytoskeleton"/>
    <property type="evidence" value="ECO:0007669"/>
    <property type="project" value="UniProtKB-SubCell"/>
</dbReference>
<dbReference type="PRINTS" id="PR00190">
    <property type="entry name" value="ACTIN"/>
</dbReference>
<evidence type="ECO:0000313" key="7">
    <source>
        <dbReference type="EMBL" id="VDP38944.1"/>
    </source>
</evidence>
<evidence type="ECO:0000256" key="3">
    <source>
        <dbReference type="ARBA" id="ARBA00022490"/>
    </source>
</evidence>
<evidence type="ECO:0000256" key="1">
    <source>
        <dbReference type="ARBA" id="ARBA00003520"/>
    </source>
</evidence>
<dbReference type="WBParaSite" id="SCUD_0001022001-mRNA-1">
    <property type="protein sequence ID" value="SCUD_0001022001-mRNA-1"/>
    <property type="gene ID" value="SCUD_0001022001"/>
</dbReference>
<organism evidence="9">
    <name type="scientific">Schistosoma curassoni</name>
    <dbReference type="NCBI Taxonomy" id="6186"/>
    <lineage>
        <taxon>Eukaryota</taxon>
        <taxon>Metazoa</taxon>
        <taxon>Spiralia</taxon>
        <taxon>Lophotrochozoa</taxon>
        <taxon>Platyhelminthes</taxon>
        <taxon>Trematoda</taxon>
        <taxon>Digenea</taxon>
        <taxon>Strigeidida</taxon>
        <taxon>Schistosomatoidea</taxon>
        <taxon>Schistosomatidae</taxon>
        <taxon>Schistosoma</taxon>
    </lineage>
</organism>
<keyword evidence="4" id="KW-0547">Nucleotide-binding</keyword>
<evidence type="ECO:0000256" key="2">
    <source>
        <dbReference type="ARBA" id="ARBA00004245"/>
    </source>
</evidence>
<dbReference type="SUPFAM" id="SSF53067">
    <property type="entry name" value="Actin-like ATPase domain"/>
    <property type="match status" value="1"/>
</dbReference>
<reference evidence="7 8" key="2">
    <citation type="submission" date="2018-11" db="EMBL/GenBank/DDBJ databases">
        <authorList>
            <consortium name="Pathogen Informatics"/>
        </authorList>
    </citation>
    <scope>NUCLEOTIDE SEQUENCE [LARGE SCALE GENOMIC DNA]</scope>
    <source>
        <strain evidence="7">Dakar</strain>
        <strain evidence="8">Dakar, Senegal</strain>
    </source>
</reference>
<sequence>MKVTKIVSLPRGVAEKDDAVPVISNGSGICKSGFAEDVAPTAEFPSINGTTRHQGVMVEMDQKDGHVGDDARSKRGILSLKYQIEHGVVTKRGDMEKI</sequence>
<dbReference type="Pfam" id="PF00022">
    <property type="entry name" value="Actin"/>
    <property type="match status" value="1"/>
</dbReference>
<comment type="subcellular location">
    <subcellularLocation>
        <location evidence="2">Cytoplasm</location>
        <location evidence="2">Cytoskeleton</location>
    </subcellularLocation>
</comment>
<proteinExistence type="predicted"/>
<evidence type="ECO:0000256" key="4">
    <source>
        <dbReference type="ARBA" id="ARBA00022741"/>
    </source>
</evidence>
<dbReference type="InterPro" id="IPR043129">
    <property type="entry name" value="ATPase_NBD"/>
</dbReference>
<keyword evidence="8" id="KW-1185">Reference proteome</keyword>
<dbReference type="FunFam" id="3.30.420.40:FF:000148">
    <property type="entry name" value="Actin, alpha skeletal muscle"/>
    <property type="match status" value="1"/>
</dbReference>
<accession>A0A183K5E7</accession>
<evidence type="ECO:0000256" key="5">
    <source>
        <dbReference type="ARBA" id="ARBA00022840"/>
    </source>
</evidence>
<keyword evidence="6" id="KW-0206">Cytoskeleton</keyword>
<name>A0A183K5E7_9TREM</name>
<evidence type="ECO:0000313" key="8">
    <source>
        <dbReference type="Proteomes" id="UP000279833"/>
    </source>
</evidence>
<gene>
    <name evidence="7" type="ORF">SCUD_LOCUS10222</name>
</gene>
<dbReference type="InterPro" id="IPR004000">
    <property type="entry name" value="Actin"/>
</dbReference>
<evidence type="ECO:0000313" key="9">
    <source>
        <dbReference type="WBParaSite" id="SCUD_0001022001-mRNA-1"/>
    </source>
</evidence>
<dbReference type="GO" id="GO:0005524">
    <property type="term" value="F:ATP binding"/>
    <property type="evidence" value="ECO:0007669"/>
    <property type="project" value="UniProtKB-KW"/>
</dbReference>
<comment type="function">
    <text evidence="1">Actins are highly conserved proteins that are involved in various types of cell motility and are ubiquitously expressed in all eukaryotic cells.</text>
</comment>
<evidence type="ECO:0000256" key="6">
    <source>
        <dbReference type="ARBA" id="ARBA00023212"/>
    </source>
</evidence>
<dbReference type="STRING" id="6186.A0A183K5E7"/>
<protein>
    <submittedName>
        <fullName evidence="9">Actin</fullName>
    </submittedName>
</protein>